<dbReference type="Gene3D" id="1.10.10.10">
    <property type="entry name" value="Winged helix-like DNA-binding domain superfamily/Winged helix DNA-binding domain"/>
    <property type="match status" value="1"/>
</dbReference>
<keyword evidence="1" id="KW-0805">Transcription regulation</keyword>
<dbReference type="CDD" id="cd00090">
    <property type="entry name" value="HTH_ARSR"/>
    <property type="match status" value="1"/>
</dbReference>
<sequence>MRNNGFTEENQLSLLIWLRLVRVYENSNDLSNEFLKQFDLSVNQFDTLVQILIHQPVSQMEIAEHLTITKGGVSHMLGRLEKEELIERKQDWKVKYITLTEKGQTLIEKVLPLQSDFQASLFDPLTDEEKKVFYNMLKKIHRHSQDVNRLPRGVQ</sequence>
<dbReference type="SUPFAM" id="SSF46785">
    <property type="entry name" value="Winged helix' DNA-binding domain"/>
    <property type="match status" value="1"/>
</dbReference>
<name>A0A0W1B139_9BACL</name>
<dbReference type="InterPro" id="IPR036388">
    <property type="entry name" value="WH-like_DNA-bd_sf"/>
</dbReference>
<reference evidence="5 6" key="1">
    <citation type="journal article" date="2015" name="Int. Biodeterior. Biodegradation">
        <title>Physiological and genetic screening methods for the isolation of methyl tert-butyl ether-degrading bacteria for bioremediation purposes.</title>
        <authorList>
            <person name="Guisado I.M."/>
            <person name="Purswani J."/>
            <person name="Gonzalez Lopez J."/>
            <person name="Pozo C."/>
        </authorList>
    </citation>
    <scope>NUCLEOTIDE SEQUENCE [LARGE SCALE GENOMIC DNA]</scope>
    <source>
        <strain evidence="5 6">SH7</strain>
    </source>
</reference>
<evidence type="ECO:0000256" key="1">
    <source>
        <dbReference type="ARBA" id="ARBA00023015"/>
    </source>
</evidence>
<dbReference type="AlphaFoldDB" id="A0A0W1B139"/>
<evidence type="ECO:0000313" key="5">
    <source>
        <dbReference type="EMBL" id="KTD87309.1"/>
    </source>
</evidence>
<dbReference type="PRINTS" id="PR00598">
    <property type="entry name" value="HTHMARR"/>
</dbReference>
<dbReference type="RefSeq" id="WP_060622834.1">
    <property type="nucleotide sequence ID" value="NZ_LCZJ02000018.1"/>
</dbReference>
<keyword evidence="6" id="KW-1185">Reference proteome</keyword>
<evidence type="ECO:0000313" key="6">
    <source>
        <dbReference type="Proteomes" id="UP000054709"/>
    </source>
</evidence>
<dbReference type="InterPro" id="IPR000835">
    <property type="entry name" value="HTH_MarR-typ"/>
</dbReference>
<keyword evidence="3" id="KW-0804">Transcription</keyword>
<evidence type="ECO:0000259" key="4">
    <source>
        <dbReference type="PROSITE" id="PS50995"/>
    </source>
</evidence>
<dbReference type="OrthoDB" id="158803at2"/>
<dbReference type="GO" id="GO:0003700">
    <property type="term" value="F:DNA-binding transcription factor activity"/>
    <property type="evidence" value="ECO:0007669"/>
    <property type="project" value="InterPro"/>
</dbReference>
<dbReference type="InterPro" id="IPR011991">
    <property type="entry name" value="ArsR-like_HTH"/>
</dbReference>
<feature type="domain" description="HTH marR-type" evidence="4">
    <location>
        <begin position="13"/>
        <end position="142"/>
    </location>
</feature>
<gene>
    <name evidence="5" type="ORF">UQ64_10795</name>
</gene>
<dbReference type="PROSITE" id="PS50995">
    <property type="entry name" value="HTH_MARR_2"/>
    <property type="match status" value="1"/>
</dbReference>
<protein>
    <submittedName>
        <fullName evidence="5">MarR family transcriptional regulator</fullName>
    </submittedName>
</protein>
<accession>A0A0W1B139</accession>
<dbReference type="Pfam" id="PF01047">
    <property type="entry name" value="MarR"/>
    <property type="match status" value="1"/>
</dbReference>
<comment type="caution">
    <text evidence="5">The sequence shown here is derived from an EMBL/GenBank/DDBJ whole genome shotgun (WGS) entry which is preliminary data.</text>
</comment>
<evidence type="ECO:0000256" key="3">
    <source>
        <dbReference type="ARBA" id="ARBA00023163"/>
    </source>
</evidence>
<keyword evidence="2" id="KW-0238">DNA-binding</keyword>
<evidence type="ECO:0000256" key="2">
    <source>
        <dbReference type="ARBA" id="ARBA00023125"/>
    </source>
</evidence>
<dbReference type="GO" id="GO:0003677">
    <property type="term" value="F:DNA binding"/>
    <property type="evidence" value="ECO:0007669"/>
    <property type="project" value="UniProtKB-KW"/>
</dbReference>
<dbReference type="PANTHER" id="PTHR42756">
    <property type="entry name" value="TRANSCRIPTIONAL REGULATOR, MARR"/>
    <property type="match status" value="1"/>
</dbReference>
<dbReference type="EMBL" id="LCZJ02000018">
    <property type="protein sequence ID" value="KTD87309.1"/>
    <property type="molecule type" value="Genomic_DNA"/>
</dbReference>
<dbReference type="SMART" id="SM00347">
    <property type="entry name" value="HTH_MARR"/>
    <property type="match status" value="1"/>
</dbReference>
<dbReference type="InterPro" id="IPR036390">
    <property type="entry name" value="WH_DNA-bd_sf"/>
</dbReference>
<dbReference type="Proteomes" id="UP000054709">
    <property type="component" value="Unassembled WGS sequence"/>
</dbReference>
<organism evidence="5 6">
    <name type="scientific">Paenibacillus etheri</name>
    <dbReference type="NCBI Taxonomy" id="1306852"/>
    <lineage>
        <taxon>Bacteria</taxon>
        <taxon>Bacillati</taxon>
        <taxon>Bacillota</taxon>
        <taxon>Bacilli</taxon>
        <taxon>Bacillales</taxon>
        <taxon>Paenibacillaceae</taxon>
        <taxon>Paenibacillus</taxon>
    </lineage>
</organism>
<dbReference type="PANTHER" id="PTHR42756:SF1">
    <property type="entry name" value="TRANSCRIPTIONAL REPRESSOR OF EMRAB OPERON"/>
    <property type="match status" value="1"/>
</dbReference>
<proteinExistence type="predicted"/>